<evidence type="ECO:0000313" key="1">
    <source>
        <dbReference type="EMBL" id="GAJ22820.1"/>
    </source>
</evidence>
<accession>X1W1Z6</accession>
<proteinExistence type="predicted"/>
<organism evidence="1">
    <name type="scientific">marine sediment metagenome</name>
    <dbReference type="NCBI Taxonomy" id="412755"/>
    <lineage>
        <taxon>unclassified sequences</taxon>
        <taxon>metagenomes</taxon>
        <taxon>ecological metagenomes</taxon>
    </lineage>
</organism>
<comment type="caution">
    <text evidence="1">The sequence shown here is derived from an EMBL/GenBank/DDBJ whole genome shotgun (WGS) entry which is preliminary data.</text>
</comment>
<protein>
    <submittedName>
        <fullName evidence="1">Uncharacterized protein</fullName>
    </submittedName>
</protein>
<gene>
    <name evidence="1" type="ORF">S12H4_57402</name>
</gene>
<name>X1W1Z6_9ZZZZ</name>
<dbReference type="EMBL" id="BARW01037118">
    <property type="protein sequence ID" value="GAJ22820.1"/>
    <property type="molecule type" value="Genomic_DNA"/>
</dbReference>
<feature type="non-terminal residue" evidence="1">
    <location>
        <position position="1"/>
    </location>
</feature>
<reference evidence="1" key="1">
    <citation type="journal article" date="2014" name="Front. Microbiol.">
        <title>High frequency of phylogenetically diverse reductive dehalogenase-homologous genes in deep subseafloor sedimentary metagenomes.</title>
        <authorList>
            <person name="Kawai M."/>
            <person name="Futagami T."/>
            <person name="Toyoda A."/>
            <person name="Takaki Y."/>
            <person name="Nishi S."/>
            <person name="Hori S."/>
            <person name="Arai W."/>
            <person name="Tsubouchi T."/>
            <person name="Morono Y."/>
            <person name="Uchiyama I."/>
            <person name="Ito T."/>
            <person name="Fujiyama A."/>
            <person name="Inagaki F."/>
            <person name="Takami H."/>
        </authorList>
    </citation>
    <scope>NUCLEOTIDE SEQUENCE</scope>
    <source>
        <strain evidence="1">Expedition CK06-06</strain>
    </source>
</reference>
<sequence>LRSGRLNHWPEVQEATRLGIEGLEQIKEARKWNLVISEAYLPGETEEAEKQPLASQSKPS</sequence>
<dbReference type="AlphaFoldDB" id="X1W1Z6"/>